<dbReference type="RefSeq" id="WP_170126996.1">
    <property type="nucleotide sequence ID" value="NZ_PVZF01000001.1"/>
</dbReference>
<dbReference type="AlphaFoldDB" id="A0A2T0RA98"/>
<feature type="domain" description="VWA-like" evidence="2">
    <location>
        <begin position="651"/>
        <end position="775"/>
    </location>
</feature>
<dbReference type="EMBL" id="PVZF01000001">
    <property type="protein sequence ID" value="PRY18060.1"/>
    <property type="molecule type" value="Genomic_DNA"/>
</dbReference>
<gene>
    <name evidence="4" type="ORF">CLV37_101304</name>
</gene>
<feature type="compositionally biased region" description="Basic and acidic residues" evidence="1">
    <location>
        <begin position="499"/>
        <end position="517"/>
    </location>
</feature>
<evidence type="ECO:0000259" key="3">
    <source>
        <dbReference type="Pfam" id="PF13203"/>
    </source>
</evidence>
<reference evidence="4 5" key="1">
    <citation type="submission" date="2018-03" db="EMBL/GenBank/DDBJ databases">
        <title>Genomic Encyclopedia of Archaeal and Bacterial Type Strains, Phase II (KMG-II): from individual species to whole genera.</title>
        <authorList>
            <person name="Goeker M."/>
        </authorList>
    </citation>
    <scope>NUCLEOTIDE SEQUENCE [LARGE SCALE GENOMIC DNA]</scope>
    <source>
        <strain evidence="4 5">DSM 19711</strain>
    </source>
</reference>
<dbReference type="PANTHER" id="PTHR38730">
    <property type="entry name" value="SLL7028 PROTEIN"/>
    <property type="match status" value="1"/>
</dbReference>
<dbReference type="Proteomes" id="UP000238083">
    <property type="component" value="Unassembled WGS sequence"/>
</dbReference>
<evidence type="ECO:0000313" key="5">
    <source>
        <dbReference type="Proteomes" id="UP000238083"/>
    </source>
</evidence>
<dbReference type="InterPro" id="IPR018698">
    <property type="entry name" value="VWA-like_dom"/>
</dbReference>
<feature type="domain" description="Putative metallopeptidase" evidence="3">
    <location>
        <begin position="500"/>
        <end position="643"/>
    </location>
</feature>
<feature type="compositionally biased region" description="Gly residues" evidence="1">
    <location>
        <begin position="449"/>
        <end position="460"/>
    </location>
</feature>
<evidence type="ECO:0000256" key="1">
    <source>
        <dbReference type="SAM" id="MobiDB-lite"/>
    </source>
</evidence>
<dbReference type="Pfam" id="PF13203">
    <property type="entry name" value="DUF2201_N"/>
    <property type="match status" value="2"/>
</dbReference>
<dbReference type="InterPro" id="IPR025154">
    <property type="entry name" value="Put_metallopeptidase_dom"/>
</dbReference>
<feature type="domain" description="Putative metallopeptidase" evidence="3">
    <location>
        <begin position="25"/>
        <end position="160"/>
    </location>
</feature>
<dbReference type="SUPFAM" id="SSF53300">
    <property type="entry name" value="vWA-like"/>
    <property type="match status" value="1"/>
</dbReference>
<dbReference type="PANTHER" id="PTHR38730:SF1">
    <property type="entry name" value="SLL7028 PROTEIN"/>
    <property type="match status" value="1"/>
</dbReference>
<keyword evidence="5" id="KW-1185">Reference proteome</keyword>
<organism evidence="4 5">
    <name type="scientific">Kineococcus rhizosphaerae</name>
    <dbReference type="NCBI Taxonomy" id="559628"/>
    <lineage>
        <taxon>Bacteria</taxon>
        <taxon>Bacillati</taxon>
        <taxon>Actinomycetota</taxon>
        <taxon>Actinomycetes</taxon>
        <taxon>Kineosporiales</taxon>
        <taxon>Kineosporiaceae</taxon>
        <taxon>Kineococcus</taxon>
    </lineage>
</organism>
<accession>A0A2T0RA98</accession>
<feature type="compositionally biased region" description="Acidic residues" evidence="1">
    <location>
        <begin position="464"/>
        <end position="479"/>
    </location>
</feature>
<feature type="region of interest" description="Disordered" evidence="1">
    <location>
        <begin position="447"/>
        <end position="559"/>
    </location>
</feature>
<name>A0A2T0RA98_9ACTN</name>
<proteinExistence type="predicted"/>
<protein>
    <submittedName>
        <fullName evidence="4">Putative metallopeptidase-like protein</fullName>
    </submittedName>
</protein>
<comment type="caution">
    <text evidence="4">The sequence shown here is derived from an EMBL/GenBank/DDBJ whole genome shotgun (WGS) entry which is preliminary data.</text>
</comment>
<dbReference type="InterPro" id="IPR036465">
    <property type="entry name" value="vWFA_dom_sf"/>
</dbReference>
<sequence>MNGPGDGPTDAPPDDAGARAALRLAAGRALAGERLPYLADALYAVTTVATPDVPTVAIDTRWRLYYNPVFVLTCTVDELAGAWLHEVAHPLREHATRFAALAEPADRARLFNQAADAAVNADLRTAGVRLPAVKAWYPEHVPGGSAADTAERLYRLLLQAQPTGRPRQAALTLIPDTLRAGQGPRTVVCLTREAFLGAGTTATATGPGGRPHSQPLTVRDAHGAELTLDTDHPAGPLTVRLTRGARSASATVELTTPGLRLRPDHLPRSRPAAVHLTVVGHDTTFSTGTRVHLHGPDGRALPAPTTVGDVTVVDATHLTLTLTDVPDGLHTLRVRTGEQTLTTALPVARPHLDLTPAAVPSGFAVPLTLTATTTDLPLDRSTTATVRTAGLDLTDAARATVREDPANDPQEGPPGTGALQITLTRPLPDGHHDVLVSTGEDTALAVLRVGGGGGPEGAGQGQDADADPDTDAEDTNDTDDAARRGGPGGPGPEEEQDREQDREQDWEQGQERDRDGGDCGSGAGGPRRAWERDDTGTHPAPGTDAADGAGGGGDDGSVDAGRAELLRRRTAEQVLEHARSHGSVPAGWERWAGDVLTPRVDWRRELHAVTRRAGAHVAGLRDYTYRRPSRRAAAVPGVVLPALRQPRPPRVVEVVDTSGSISDEMLAQVHAETEAVVRRCHGDGVTVIACDAAAARPQRVRTLRELTMTGGGGTDMRAGLAAAAATRPAADLVITMTDGDTPWPAAPPEQNPDARYVVLLLDGDRDTVPEWMHKIVIPEEARDPRPHR</sequence>
<evidence type="ECO:0000259" key="2">
    <source>
        <dbReference type="Pfam" id="PF09967"/>
    </source>
</evidence>
<evidence type="ECO:0000313" key="4">
    <source>
        <dbReference type="EMBL" id="PRY18060.1"/>
    </source>
</evidence>
<feature type="region of interest" description="Disordered" evidence="1">
    <location>
        <begin position="402"/>
        <end position="435"/>
    </location>
</feature>
<dbReference type="Pfam" id="PF09967">
    <property type="entry name" value="DUF2201"/>
    <property type="match status" value="1"/>
</dbReference>